<feature type="compositionally biased region" description="Acidic residues" evidence="2">
    <location>
        <begin position="588"/>
        <end position="603"/>
    </location>
</feature>
<evidence type="ECO:0000256" key="1">
    <source>
        <dbReference type="SAM" id="Coils"/>
    </source>
</evidence>
<evidence type="ECO:0000256" key="2">
    <source>
        <dbReference type="SAM" id="MobiDB-lite"/>
    </source>
</evidence>
<organism evidence="3 4">
    <name type="scientific">Rhizopus oryzae</name>
    <name type="common">Mucormycosis agent</name>
    <name type="synonym">Rhizopus arrhizus var. delemar</name>
    <dbReference type="NCBI Taxonomy" id="64495"/>
    <lineage>
        <taxon>Eukaryota</taxon>
        <taxon>Fungi</taxon>
        <taxon>Fungi incertae sedis</taxon>
        <taxon>Mucoromycota</taxon>
        <taxon>Mucoromycotina</taxon>
        <taxon>Mucoromycetes</taxon>
        <taxon>Mucorales</taxon>
        <taxon>Mucorineae</taxon>
        <taxon>Rhizopodaceae</taxon>
        <taxon>Rhizopus</taxon>
    </lineage>
</organism>
<feature type="coiled-coil region" evidence="1">
    <location>
        <begin position="334"/>
        <end position="361"/>
    </location>
</feature>
<dbReference type="PANTHER" id="PTHR19321">
    <property type="entry name" value="PROTEIN REGULATOR OF CYTOKINESIS 1 PRC1-RELATED"/>
    <property type="match status" value="1"/>
</dbReference>
<dbReference type="GO" id="GO:0051256">
    <property type="term" value="P:mitotic spindle midzone assembly"/>
    <property type="evidence" value="ECO:0007669"/>
    <property type="project" value="TreeGrafter"/>
</dbReference>
<feature type="compositionally biased region" description="Polar residues" evidence="2">
    <location>
        <begin position="555"/>
        <end position="568"/>
    </location>
</feature>
<gene>
    <name evidence="3" type="ORF">G6F51_009442</name>
</gene>
<feature type="compositionally biased region" description="Polar residues" evidence="2">
    <location>
        <begin position="477"/>
        <end position="486"/>
    </location>
</feature>
<feature type="coiled-coil region" evidence="1">
    <location>
        <begin position="145"/>
        <end position="172"/>
    </location>
</feature>
<keyword evidence="1" id="KW-0175">Coiled coil</keyword>
<feature type="region of interest" description="Disordered" evidence="2">
    <location>
        <begin position="525"/>
        <end position="544"/>
    </location>
</feature>
<comment type="caution">
    <text evidence="3">The sequence shown here is derived from an EMBL/GenBank/DDBJ whole genome shotgun (WGS) entry which is preliminary data.</text>
</comment>
<feature type="coiled-coil region" evidence="1">
    <location>
        <begin position="228"/>
        <end position="259"/>
    </location>
</feature>
<dbReference type="GO" id="GO:0005737">
    <property type="term" value="C:cytoplasm"/>
    <property type="evidence" value="ECO:0007669"/>
    <property type="project" value="TreeGrafter"/>
</dbReference>
<dbReference type="OrthoDB" id="642895at2759"/>
<evidence type="ECO:0008006" key="5">
    <source>
        <dbReference type="Google" id="ProtNLM"/>
    </source>
</evidence>
<evidence type="ECO:0000313" key="4">
    <source>
        <dbReference type="Proteomes" id="UP000717996"/>
    </source>
</evidence>
<dbReference type="GO" id="GO:0008017">
    <property type="term" value="F:microtubule binding"/>
    <property type="evidence" value="ECO:0007669"/>
    <property type="project" value="InterPro"/>
</dbReference>
<dbReference type="Pfam" id="PF03999">
    <property type="entry name" value="MAP65_ASE1"/>
    <property type="match status" value="1"/>
</dbReference>
<evidence type="ECO:0000313" key="3">
    <source>
        <dbReference type="EMBL" id="KAG1538959.1"/>
    </source>
</evidence>
<dbReference type="Proteomes" id="UP000717996">
    <property type="component" value="Unassembled WGS sequence"/>
</dbReference>
<reference evidence="3" key="1">
    <citation type="journal article" date="2020" name="Microb. Genom.">
        <title>Genetic diversity of clinical and environmental Mucorales isolates obtained from an investigation of mucormycosis cases among solid organ transplant recipients.</title>
        <authorList>
            <person name="Nguyen M.H."/>
            <person name="Kaul D."/>
            <person name="Muto C."/>
            <person name="Cheng S.J."/>
            <person name="Richter R.A."/>
            <person name="Bruno V.M."/>
            <person name="Liu G."/>
            <person name="Beyhan S."/>
            <person name="Sundermann A.J."/>
            <person name="Mounaud S."/>
            <person name="Pasculle A.W."/>
            <person name="Nierman W.C."/>
            <person name="Driscoll E."/>
            <person name="Cumbie R."/>
            <person name="Clancy C.J."/>
            <person name="Dupont C.L."/>
        </authorList>
    </citation>
    <scope>NUCLEOTIDE SEQUENCE</scope>
    <source>
        <strain evidence="3">GL16</strain>
    </source>
</reference>
<accession>A0A9P6Y409</accession>
<dbReference type="Gene3D" id="1.20.58.1520">
    <property type="match status" value="1"/>
</dbReference>
<dbReference type="AlphaFoldDB" id="A0A9P6Y409"/>
<sequence>MDKLINHLNDQIERINLTTSEIGLSHELKEDKIKSFMEAIEQFASDQCALVEKEKQDIIKATENTHRSILSYKRLMGEYVANTAIIDPNKSLKDNLQEMQQELIQVKEKYNEKLLHVQELHTQLGALSSALGNFVNKNLIATTEIDVSSLAVNSLEDELQRAEHEYANRKALVDHSVNEMCNIIATLGLDTTQNKRDNLIMEYHLETNPTNKMKLCNMFVSDDNMSWIAQRNAELKEIKEEIEGRKEELTQKLKHLWNRLRIDQEECEVFLMANRGLTQEELMCYEQELQRLLVLKQDRIGEFIERAREELKSLWDQLYYSETQRQHFLPAYSSELTDEVLEAHENEISRLRLEVEDSKYILDRIDKYMQLKEEIEEFEASTRDPNRLFGKGQRDPGRLLREEKFRKRVDRELPKLRMELEGSLLEYEALKSRPFLVNGKPYLDVIYEAKETVQQKPAVTTPKTPKRETMPRKPFTSPRTTSNKYHMFNTPQFNRTQTYHTTTELKPTRIDNSISILHRVRERNIRKRPQKPIRKGHFGSDDDDIEEEAEKIIVNQNGRNQAKQTPIKQRQVDAEFESDDNLGVNLDIFDDGPDFSDMSDIDS</sequence>
<feature type="region of interest" description="Disordered" evidence="2">
    <location>
        <begin position="555"/>
        <end position="603"/>
    </location>
</feature>
<dbReference type="GO" id="GO:1990023">
    <property type="term" value="C:mitotic spindle midzone"/>
    <property type="evidence" value="ECO:0007669"/>
    <property type="project" value="TreeGrafter"/>
</dbReference>
<protein>
    <recommendedName>
        <fullName evidence="5">Protein regulator of cytokinesis 1</fullName>
    </recommendedName>
</protein>
<feature type="coiled-coil region" evidence="1">
    <location>
        <begin position="89"/>
        <end position="116"/>
    </location>
</feature>
<proteinExistence type="predicted"/>
<feature type="compositionally biased region" description="Basic residues" evidence="2">
    <location>
        <begin position="525"/>
        <end position="537"/>
    </location>
</feature>
<dbReference type="InterPro" id="IPR007145">
    <property type="entry name" value="MAP65_Ase1_PRC1"/>
</dbReference>
<feature type="region of interest" description="Disordered" evidence="2">
    <location>
        <begin position="456"/>
        <end position="486"/>
    </location>
</feature>
<dbReference type="PANTHER" id="PTHR19321:SF41">
    <property type="entry name" value="FASCETTO-RELATED"/>
    <property type="match status" value="1"/>
</dbReference>
<dbReference type="EMBL" id="JAANIT010001732">
    <property type="protein sequence ID" value="KAG1538959.1"/>
    <property type="molecule type" value="Genomic_DNA"/>
</dbReference>
<name>A0A9P6Y409_RHIOR</name>